<dbReference type="EMBL" id="UINC01175760">
    <property type="protein sequence ID" value="SVD82553.1"/>
    <property type="molecule type" value="Genomic_DNA"/>
</dbReference>
<evidence type="ECO:0000256" key="5">
    <source>
        <dbReference type="ARBA" id="ARBA00023143"/>
    </source>
</evidence>
<proteinExistence type="predicted"/>
<dbReference type="GO" id="GO:0071973">
    <property type="term" value="P:bacterial-type flagellum-dependent cell motility"/>
    <property type="evidence" value="ECO:0007669"/>
    <property type="project" value="InterPro"/>
</dbReference>
<keyword evidence="3" id="KW-0732">Signal</keyword>
<dbReference type="PANTHER" id="PTHR34933:SF1">
    <property type="entry name" value="FLAGELLAR L-RING PROTEIN"/>
    <property type="match status" value="1"/>
</dbReference>
<dbReference type="PRINTS" id="PR01008">
    <property type="entry name" value="FLGLRINGFLGH"/>
</dbReference>
<dbReference type="InterPro" id="IPR000527">
    <property type="entry name" value="Flag_Lring"/>
</dbReference>
<evidence type="ECO:0008006" key="8">
    <source>
        <dbReference type="Google" id="ProtNLM"/>
    </source>
</evidence>
<keyword evidence="5" id="KW-0975">Bacterial flagellum</keyword>
<dbReference type="Pfam" id="PF02107">
    <property type="entry name" value="FlgH"/>
    <property type="match status" value="1"/>
</dbReference>
<comment type="subcellular location">
    <subcellularLocation>
        <location evidence="1">Bacterial flagellum</location>
    </subcellularLocation>
    <subcellularLocation>
        <location evidence="2">Cell outer membrane</location>
    </subcellularLocation>
</comment>
<feature type="non-terminal residue" evidence="7">
    <location>
        <position position="1"/>
    </location>
</feature>
<evidence type="ECO:0000256" key="6">
    <source>
        <dbReference type="ARBA" id="ARBA00023237"/>
    </source>
</evidence>
<gene>
    <name evidence="7" type="ORF">METZ01_LOCUS435407</name>
</gene>
<reference evidence="7" key="1">
    <citation type="submission" date="2018-05" db="EMBL/GenBank/DDBJ databases">
        <authorList>
            <person name="Lanie J.A."/>
            <person name="Ng W.-L."/>
            <person name="Kazmierczak K.M."/>
            <person name="Andrzejewski T.M."/>
            <person name="Davidsen T.M."/>
            <person name="Wayne K.J."/>
            <person name="Tettelin H."/>
            <person name="Glass J.I."/>
            <person name="Rusch D."/>
            <person name="Podicherti R."/>
            <person name="Tsui H.-C.T."/>
            <person name="Winkler M.E."/>
        </authorList>
    </citation>
    <scope>NUCLEOTIDE SEQUENCE</scope>
</reference>
<dbReference type="GO" id="GO:0009279">
    <property type="term" value="C:cell outer membrane"/>
    <property type="evidence" value="ECO:0007669"/>
    <property type="project" value="UniProtKB-SubCell"/>
</dbReference>
<dbReference type="GO" id="GO:0009427">
    <property type="term" value="C:bacterial-type flagellum basal body, distal rod, L ring"/>
    <property type="evidence" value="ECO:0007669"/>
    <property type="project" value="InterPro"/>
</dbReference>
<evidence type="ECO:0000256" key="1">
    <source>
        <dbReference type="ARBA" id="ARBA00004365"/>
    </source>
</evidence>
<dbReference type="AlphaFoldDB" id="A0A382YH04"/>
<organism evidence="7">
    <name type="scientific">marine metagenome</name>
    <dbReference type="NCBI Taxonomy" id="408172"/>
    <lineage>
        <taxon>unclassified sequences</taxon>
        <taxon>metagenomes</taxon>
        <taxon>ecological metagenomes</taxon>
    </lineage>
</organism>
<accession>A0A382YH04</accession>
<evidence type="ECO:0000256" key="2">
    <source>
        <dbReference type="ARBA" id="ARBA00004442"/>
    </source>
</evidence>
<evidence type="ECO:0000313" key="7">
    <source>
        <dbReference type="EMBL" id="SVD82553.1"/>
    </source>
</evidence>
<evidence type="ECO:0000256" key="3">
    <source>
        <dbReference type="ARBA" id="ARBA00022729"/>
    </source>
</evidence>
<name>A0A382YH04_9ZZZZ</name>
<sequence length="206" mass="22616">RFLLPAALLAVMAVPASAQTLLGSDAGSPYDPVKPPAIQKHDHIQIVVSESLKAISSADLRKDRRTRFEVSLEKWLKIRKDSNNLPKLGSAALAEEPGIDLDARFRADNQGGTSRNFDLTFMITAEVIDVRPNGNLVIEAKKRRFVNSDEEVLLLTGEVSPKAIINNVVKSEKIANLDIRVVGEGPANSVAKPGLMTRILDWLWPF</sequence>
<dbReference type="PANTHER" id="PTHR34933">
    <property type="entry name" value="FLAGELLAR L-RING PROTEIN"/>
    <property type="match status" value="1"/>
</dbReference>
<keyword evidence="4" id="KW-0472">Membrane</keyword>
<evidence type="ECO:0000256" key="4">
    <source>
        <dbReference type="ARBA" id="ARBA00023136"/>
    </source>
</evidence>
<protein>
    <recommendedName>
        <fullName evidence="8">Flagellar L-ring protein</fullName>
    </recommendedName>
</protein>
<dbReference type="GO" id="GO:0003774">
    <property type="term" value="F:cytoskeletal motor activity"/>
    <property type="evidence" value="ECO:0007669"/>
    <property type="project" value="InterPro"/>
</dbReference>
<keyword evidence="6" id="KW-0998">Cell outer membrane</keyword>